<dbReference type="Proteomes" id="UP001458880">
    <property type="component" value="Unassembled WGS sequence"/>
</dbReference>
<protein>
    <submittedName>
        <fullName evidence="2">Uncharacterized protein</fullName>
    </submittedName>
</protein>
<dbReference type="AlphaFoldDB" id="A0AAW1HFQ5"/>
<gene>
    <name evidence="2" type="ORF">QE152_g40707</name>
</gene>
<comment type="caution">
    <text evidence="2">The sequence shown here is derived from an EMBL/GenBank/DDBJ whole genome shotgun (WGS) entry which is preliminary data.</text>
</comment>
<keyword evidence="3" id="KW-1185">Reference proteome</keyword>
<feature type="region of interest" description="Disordered" evidence="1">
    <location>
        <begin position="309"/>
        <end position="331"/>
    </location>
</feature>
<evidence type="ECO:0000313" key="3">
    <source>
        <dbReference type="Proteomes" id="UP001458880"/>
    </source>
</evidence>
<name>A0AAW1HFQ5_POPJA</name>
<evidence type="ECO:0000313" key="2">
    <source>
        <dbReference type="EMBL" id="KAK9675016.1"/>
    </source>
</evidence>
<dbReference type="EMBL" id="JASPKY010001331">
    <property type="protein sequence ID" value="KAK9675016.1"/>
    <property type="molecule type" value="Genomic_DNA"/>
</dbReference>
<organism evidence="2 3">
    <name type="scientific">Popillia japonica</name>
    <name type="common">Japanese beetle</name>
    <dbReference type="NCBI Taxonomy" id="7064"/>
    <lineage>
        <taxon>Eukaryota</taxon>
        <taxon>Metazoa</taxon>
        <taxon>Ecdysozoa</taxon>
        <taxon>Arthropoda</taxon>
        <taxon>Hexapoda</taxon>
        <taxon>Insecta</taxon>
        <taxon>Pterygota</taxon>
        <taxon>Neoptera</taxon>
        <taxon>Endopterygota</taxon>
        <taxon>Coleoptera</taxon>
        <taxon>Polyphaga</taxon>
        <taxon>Scarabaeiformia</taxon>
        <taxon>Scarabaeidae</taxon>
        <taxon>Rutelinae</taxon>
        <taxon>Popillia</taxon>
    </lineage>
</organism>
<sequence length="331" mass="38903">METSNKPYSVLLYKAITEKLETSNKPYSVLLYKAITEKHPQIRVKTVQNVLDQRRSLFTKNRLPPEVVQTIRREVEIELGMVADENEDENKQDDGNRSTQIHVEIDGDISQIFQRNLIAYGGLDPALRPRLPRLRFNKKTKRNTDEVNKVLQQQVDECKNLEELHQLIYAGAATVLESNEQKLRAQQGQSEKRDWRKIKPWETRISTKIENYRREIGVLSQMISTTEPSKRLTSKRLTSKANYIMHKYLDPENINAREVLDLNAREVLDLIKQRLAVNANRLRRYRESQKRRDQNKEFSINQKAFYRQLGSQADNSENIQTGKDHYRRATR</sequence>
<evidence type="ECO:0000256" key="1">
    <source>
        <dbReference type="SAM" id="MobiDB-lite"/>
    </source>
</evidence>
<feature type="compositionally biased region" description="Polar residues" evidence="1">
    <location>
        <begin position="309"/>
        <end position="321"/>
    </location>
</feature>
<reference evidence="2 3" key="1">
    <citation type="journal article" date="2024" name="BMC Genomics">
        <title>De novo assembly and annotation of Popillia japonica's genome with initial clues to its potential as an invasive pest.</title>
        <authorList>
            <person name="Cucini C."/>
            <person name="Boschi S."/>
            <person name="Funari R."/>
            <person name="Cardaioli E."/>
            <person name="Iannotti N."/>
            <person name="Marturano G."/>
            <person name="Paoli F."/>
            <person name="Bruttini M."/>
            <person name="Carapelli A."/>
            <person name="Frati F."/>
            <person name="Nardi F."/>
        </authorList>
    </citation>
    <scope>NUCLEOTIDE SEQUENCE [LARGE SCALE GENOMIC DNA]</scope>
    <source>
        <strain evidence="2">DMR45628</strain>
    </source>
</reference>
<proteinExistence type="predicted"/>
<accession>A0AAW1HFQ5</accession>